<reference evidence="1 2" key="1">
    <citation type="journal article" date="2012" name="Science">
        <title>The Paleozoic origin of enzymatic lignin decomposition reconstructed from 31 fungal genomes.</title>
        <authorList>
            <person name="Floudas D."/>
            <person name="Binder M."/>
            <person name="Riley R."/>
            <person name="Barry K."/>
            <person name="Blanchette R.A."/>
            <person name="Henrissat B."/>
            <person name="Martinez A.T."/>
            <person name="Otillar R."/>
            <person name="Spatafora J.W."/>
            <person name="Yadav J.S."/>
            <person name="Aerts A."/>
            <person name="Benoit I."/>
            <person name="Boyd A."/>
            <person name="Carlson A."/>
            <person name="Copeland A."/>
            <person name="Coutinho P.M."/>
            <person name="de Vries R.P."/>
            <person name="Ferreira P."/>
            <person name="Findley K."/>
            <person name="Foster B."/>
            <person name="Gaskell J."/>
            <person name="Glotzer D."/>
            <person name="Gorecki P."/>
            <person name="Heitman J."/>
            <person name="Hesse C."/>
            <person name="Hori C."/>
            <person name="Igarashi K."/>
            <person name="Jurgens J.A."/>
            <person name="Kallen N."/>
            <person name="Kersten P."/>
            <person name="Kohler A."/>
            <person name="Kuees U."/>
            <person name="Kumar T.K.A."/>
            <person name="Kuo A."/>
            <person name="LaButti K."/>
            <person name="Larrondo L.F."/>
            <person name="Lindquist E."/>
            <person name="Ling A."/>
            <person name="Lombard V."/>
            <person name="Lucas S."/>
            <person name="Lundell T."/>
            <person name="Martin R."/>
            <person name="McLaughlin D.J."/>
            <person name="Morgenstern I."/>
            <person name="Morin E."/>
            <person name="Murat C."/>
            <person name="Nagy L.G."/>
            <person name="Nolan M."/>
            <person name="Ohm R.A."/>
            <person name="Patyshakuliyeva A."/>
            <person name="Rokas A."/>
            <person name="Ruiz-Duenas F.J."/>
            <person name="Sabat G."/>
            <person name="Salamov A."/>
            <person name="Samejima M."/>
            <person name="Schmutz J."/>
            <person name="Slot J.C."/>
            <person name="St John F."/>
            <person name="Stenlid J."/>
            <person name="Sun H."/>
            <person name="Sun S."/>
            <person name="Syed K."/>
            <person name="Tsang A."/>
            <person name="Wiebenga A."/>
            <person name="Young D."/>
            <person name="Pisabarro A."/>
            <person name="Eastwood D.C."/>
            <person name="Martin F."/>
            <person name="Cullen D."/>
            <person name="Grigoriev I.V."/>
            <person name="Hibbett D.S."/>
        </authorList>
    </citation>
    <scope>NUCLEOTIDE SEQUENCE [LARGE SCALE GENOMIC DNA]</scope>
    <source>
        <strain evidence="1 2">LYAD-421 SS1</strain>
    </source>
</reference>
<dbReference type="AlphaFoldDB" id="R7SXK3"/>
<dbReference type="KEGG" id="dsq:DICSQDRAFT_64556"/>
<dbReference type="GeneID" id="18843302"/>
<organism evidence="1 2">
    <name type="scientific">Dichomitus squalens (strain LYAD-421)</name>
    <name type="common">Western red white-rot fungus</name>
    <dbReference type="NCBI Taxonomy" id="732165"/>
    <lineage>
        <taxon>Eukaryota</taxon>
        <taxon>Fungi</taxon>
        <taxon>Dikarya</taxon>
        <taxon>Basidiomycota</taxon>
        <taxon>Agaricomycotina</taxon>
        <taxon>Agaricomycetes</taxon>
        <taxon>Polyporales</taxon>
        <taxon>Polyporaceae</taxon>
        <taxon>Dichomitus</taxon>
    </lineage>
</organism>
<evidence type="ECO:0000313" key="1">
    <source>
        <dbReference type="EMBL" id="EJF59697.1"/>
    </source>
</evidence>
<name>R7SXK3_DICSQ</name>
<dbReference type="EMBL" id="JH719422">
    <property type="protein sequence ID" value="EJF59697.1"/>
    <property type="molecule type" value="Genomic_DNA"/>
</dbReference>
<dbReference type="OMA" id="FVIPANI"/>
<sequence>MLQLAIGVHTYDCLTDDFFALRVFLLLVFSDIPAISIIMRMKGHNALVPCQMCNIHGIRIPDSRNLIHYVPLDRSHHPDVRSYPDTVQVYDPLSLPLRSHAQILSQAREVQSALTGAEAERLAKQYGIKGLPLLSALDSLSFPASFPYDFMHLIFENVIKNLMNLWSGNYKDLDDGLENYELKSAIWEDISAASEESGLYIPYVYGLRPPNVASDKTSWTADTRSFWMQYIGPVLLKGRFAQPKYYEHYLLFVHLVRKCLQWEVSSADVQYIREGFAQWVTTYEQCVY</sequence>
<accession>R7SXK3</accession>
<dbReference type="HOGENOM" id="CLU_026593_0_0_1"/>
<dbReference type="PANTHER" id="PTHR46579:SF1">
    <property type="entry name" value="F5_8 TYPE C DOMAIN-CONTAINING PROTEIN"/>
    <property type="match status" value="1"/>
</dbReference>
<gene>
    <name evidence="1" type="ORF">DICSQDRAFT_64556</name>
</gene>
<dbReference type="Proteomes" id="UP000053319">
    <property type="component" value="Unassembled WGS sequence"/>
</dbReference>
<evidence type="ECO:0000313" key="2">
    <source>
        <dbReference type="Proteomes" id="UP000053319"/>
    </source>
</evidence>
<proteinExistence type="predicted"/>
<dbReference type="PANTHER" id="PTHR46579">
    <property type="entry name" value="F5/8 TYPE C DOMAIN-CONTAINING PROTEIN-RELATED"/>
    <property type="match status" value="1"/>
</dbReference>
<dbReference type="RefSeq" id="XP_007367635.1">
    <property type="nucleotide sequence ID" value="XM_007367573.1"/>
</dbReference>
<protein>
    <submittedName>
        <fullName evidence="1">Uncharacterized protein</fullName>
    </submittedName>
</protein>